<dbReference type="EMBL" id="DVHU01000013">
    <property type="protein sequence ID" value="HIR92068.1"/>
    <property type="molecule type" value="Genomic_DNA"/>
</dbReference>
<feature type="domain" description="Transglutaminase-like" evidence="3">
    <location>
        <begin position="536"/>
        <end position="612"/>
    </location>
</feature>
<feature type="transmembrane region" description="Helical" evidence="2">
    <location>
        <begin position="184"/>
        <end position="202"/>
    </location>
</feature>
<feature type="transmembrane region" description="Helical" evidence="2">
    <location>
        <begin position="50"/>
        <end position="71"/>
    </location>
</feature>
<evidence type="ECO:0000256" key="1">
    <source>
        <dbReference type="SAM" id="MobiDB-lite"/>
    </source>
</evidence>
<feature type="transmembrane region" description="Helical" evidence="2">
    <location>
        <begin position="238"/>
        <end position="257"/>
    </location>
</feature>
<evidence type="ECO:0000313" key="4">
    <source>
        <dbReference type="EMBL" id="HIR92068.1"/>
    </source>
</evidence>
<dbReference type="Proteomes" id="UP000886841">
    <property type="component" value="Unassembled WGS sequence"/>
</dbReference>
<evidence type="ECO:0000313" key="5">
    <source>
        <dbReference type="Proteomes" id="UP000886841"/>
    </source>
</evidence>
<keyword evidence="2" id="KW-1133">Transmembrane helix</keyword>
<organism evidence="4 5">
    <name type="scientific">Candidatus Egerieimonas intestinavium</name>
    <dbReference type="NCBI Taxonomy" id="2840777"/>
    <lineage>
        <taxon>Bacteria</taxon>
        <taxon>Bacillati</taxon>
        <taxon>Bacillota</taxon>
        <taxon>Clostridia</taxon>
        <taxon>Lachnospirales</taxon>
        <taxon>Lachnospiraceae</taxon>
        <taxon>Lachnospiraceae incertae sedis</taxon>
        <taxon>Candidatus Egerieimonas</taxon>
    </lineage>
</organism>
<feature type="transmembrane region" description="Helical" evidence="2">
    <location>
        <begin position="208"/>
        <end position="226"/>
    </location>
</feature>
<feature type="transmembrane region" description="Helical" evidence="2">
    <location>
        <begin position="77"/>
        <end position="95"/>
    </location>
</feature>
<feature type="transmembrane region" description="Helical" evidence="2">
    <location>
        <begin position="102"/>
        <end position="120"/>
    </location>
</feature>
<name>A0A9D1JEN2_9FIRM</name>
<dbReference type="PANTHER" id="PTHR42736:SF1">
    <property type="entry name" value="PROTEIN-GLUTAMINE GAMMA-GLUTAMYLTRANSFERASE"/>
    <property type="match status" value="1"/>
</dbReference>
<reference evidence="4" key="2">
    <citation type="journal article" date="2021" name="PeerJ">
        <title>Extensive microbial diversity within the chicken gut microbiome revealed by metagenomics and culture.</title>
        <authorList>
            <person name="Gilroy R."/>
            <person name="Ravi A."/>
            <person name="Getino M."/>
            <person name="Pursley I."/>
            <person name="Horton D.L."/>
            <person name="Alikhan N.F."/>
            <person name="Baker D."/>
            <person name="Gharbi K."/>
            <person name="Hall N."/>
            <person name="Watson M."/>
            <person name="Adriaenssens E.M."/>
            <person name="Foster-Nyarko E."/>
            <person name="Jarju S."/>
            <person name="Secka A."/>
            <person name="Antonio M."/>
            <person name="Oren A."/>
            <person name="Chaudhuri R.R."/>
            <person name="La Ragione R."/>
            <person name="Hildebrand F."/>
            <person name="Pallen M.J."/>
        </authorList>
    </citation>
    <scope>NUCLEOTIDE SEQUENCE</scope>
    <source>
        <strain evidence="4">ChiSxjej1B13-7041</strain>
    </source>
</reference>
<feature type="transmembrane region" description="Helical" evidence="2">
    <location>
        <begin position="674"/>
        <end position="697"/>
    </location>
</feature>
<dbReference type="SMART" id="SM00460">
    <property type="entry name" value="TGc"/>
    <property type="match status" value="1"/>
</dbReference>
<dbReference type="InterPro" id="IPR052901">
    <property type="entry name" value="Bact_TGase-like"/>
</dbReference>
<dbReference type="PANTHER" id="PTHR42736">
    <property type="entry name" value="PROTEIN-GLUTAMINE GAMMA-GLUTAMYLTRANSFERASE"/>
    <property type="match status" value="1"/>
</dbReference>
<sequence length="816" mass="92022">MGRKKKRGSLRSYFAGESSDDRGILRQETVCDWRVQLPQRRAAKAAAGRLAPFGVHLMASLGSGLAVLEMLEPEIDRGAFLTAVLLLSCLWQGIYWNRKTCAWGQLALWAGVAGFCWFNWERLLTGGRMTANIVLTKLNIIYDLSLGTFVVDEPDPGGVFLFLLVIFCWITGMMGACILYRLSVSWLTVLVILLISGGLWIGEIPSQIPFFLMMGAIYGSAVLFYGRKLPGGRIQRRAGLLTLAALALVLALGQWVFRPLVEPRLLAHHDTVEALERGFEEWLWEDGLGKFDFLEALGPHDFTDGALSNASPDFENQRALTVSTDRKPERSIYLRGYAGELYTGERWTEVSQDDFYRAVRQWQEAWINPGLQVQDMYRRALTANLQRAGVLEGFRTEFALDYAQVEGDYSYLPYEAQLTDEFSEAGDGWTLRPGEEASAQGVLPENAYYSYNISPDLAPEDRQLLEEYEAYVSDHYRSIPAEGVERLMEYAQELRGQALTREELIAAVQEELRNRCSYSTDLESLPRGEDFAEYFFFESRQGFCTHFATTAVLLYRMAGLPARYRTGYVVPADRFRQQEDGSWQAEVMDSQAHAWAEVYLPDYGWAPVEVTPGYESGDGGSGAEALPETPTPELGAETTPVPTEPAEPSQEPADSPLETESPGDTQLEARSGGVLSVLLTILKILLIPAALAAVILLRRMFLVSRRLALLNQKEPGQAILQISYALQEILEAGGLGAPGDMYDQEYGRQMADRFPELDGRTFPYFIRTAQKAAFSTEDCTLKEVRWCRSFYRQIGKILWEKLPWWKKLWWRYIKCF</sequence>
<dbReference type="Pfam" id="PF01841">
    <property type="entry name" value="Transglut_core"/>
    <property type="match status" value="1"/>
</dbReference>
<comment type="caution">
    <text evidence="4">The sequence shown here is derived from an EMBL/GenBank/DDBJ whole genome shotgun (WGS) entry which is preliminary data.</text>
</comment>
<protein>
    <submittedName>
        <fullName evidence="4">Transglutaminase domain-containing protein</fullName>
    </submittedName>
</protein>
<feature type="transmembrane region" description="Helical" evidence="2">
    <location>
        <begin position="159"/>
        <end position="179"/>
    </location>
</feature>
<dbReference type="Gene3D" id="3.10.620.30">
    <property type="match status" value="1"/>
</dbReference>
<proteinExistence type="predicted"/>
<feature type="region of interest" description="Disordered" evidence="1">
    <location>
        <begin position="611"/>
        <end position="667"/>
    </location>
</feature>
<evidence type="ECO:0000256" key="2">
    <source>
        <dbReference type="SAM" id="Phobius"/>
    </source>
</evidence>
<feature type="compositionally biased region" description="Low complexity" evidence="1">
    <location>
        <begin position="636"/>
        <end position="648"/>
    </location>
</feature>
<dbReference type="AlphaFoldDB" id="A0A9D1JEN2"/>
<dbReference type="InterPro" id="IPR038765">
    <property type="entry name" value="Papain-like_cys_pep_sf"/>
</dbReference>
<dbReference type="InterPro" id="IPR002931">
    <property type="entry name" value="Transglutaminase-like"/>
</dbReference>
<keyword evidence="2" id="KW-0472">Membrane</keyword>
<dbReference type="SUPFAM" id="SSF54001">
    <property type="entry name" value="Cysteine proteinases"/>
    <property type="match status" value="1"/>
</dbReference>
<accession>A0A9D1JEN2</accession>
<gene>
    <name evidence="4" type="ORF">IAB98_01430</name>
</gene>
<keyword evidence="2" id="KW-0812">Transmembrane</keyword>
<reference evidence="4" key="1">
    <citation type="submission" date="2020-10" db="EMBL/GenBank/DDBJ databases">
        <authorList>
            <person name="Gilroy R."/>
        </authorList>
    </citation>
    <scope>NUCLEOTIDE SEQUENCE</scope>
    <source>
        <strain evidence="4">ChiSxjej1B13-7041</strain>
    </source>
</reference>
<evidence type="ECO:0000259" key="3">
    <source>
        <dbReference type="SMART" id="SM00460"/>
    </source>
</evidence>